<comment type="caution">
    <text evidence="2">The sequence shown here is derived from an EMBL/GenBank/DDBJ whole genome shotgun (WGS) entry which is preliminary data.</text>
</comment>
<feature type="domain" description="DUF3885" evidence="1">
    <location>
        <begin position="3"/>
        <end position="204"/>
    </location>
</feature>
<dbReference type="EMBL" id="NTRR01000046">
    <property type="protein sequence ID" value="PFE09894.1"/>
    <property type="molecule type" value="Genomic_DNA"/>
</dbReference>
<dbReference type="InterPro" id="IPR024976">
    <property type="entry name" value="DUF3885"/>
</dbReference>
<evidence type="ECO:0000259" key="1">
    <source>
        <dbReference type="Pfam" id="PF13021"/>
    </source>
</evidence>
<sequence>MLLKDYMNEHFPKLELKPPLFYNWEIGIRFELGINYEVKHAYAKSPYLLKVYERAVSLFNSLHSPEDDIIIVSNVDDFGNKSVFKHKLKVFSPYIKTKKVLYKLNGITVPYLFPEDDEEGKYKTHRFVLTCKVSDIKHATMIKAICNRDMGIKPKILHDVFFINIKKGTIFHIYDDRGADLIAASINSIQGIYEKYNNWILDYDREKIDCVFK</sequence>
<organism evidence="2 3">
    <name type="scientific">Bacillus cereus</name>
    <dbReference type="NCBI Taxonomy" id="1396"/>
    <lineage>
        <taxon>Bacteria</taxon>
        <taxon>Bacillati</taxon>
        <taxon>Bacillota</taxon>
        <taxon>Bacilli</taxon>
        <taxon>Bacillales</taxon>
        <taxon>Bacillaceae</taxon>
        <taxon>Bacillus</taxon>
        <taxon>Bacillus cereus group</taxon>
    </lineage>
</organism>
<evidence type="ECO:0000313" key="2">
    <source>
        <dbReference type="EMBL" id="PFE09894.1"/>
    </source>
</evidence>
<dbReference type="Proteomes" id="UP000220032">
    <property type="component" value="Unassembled WGS sequence"/>
</dbReference>
<dbReference type="AlphaFoldDB" id="A0A2A8ZTE4"/>
<dbReference type="Pfam" id="PF13021">
    <property type="entry name" value="DUF3885"/>
    <property type="match status" value="1"/>
</dbReference>
<evidence type="ECO:0000313" key="3">
    <source>
        <dbReference type="Proteomes" id="UP000220032"/>
    </source>
</evidence>
<proteinExistence type="predicted"/>
<gene>
    <name evidence="2" type="ORF">CN307_26005</name>
</gene>
<name>A0A2A8ZTE4_BACCE</name>
<protein>
    <recommendedName>
        <fullName evidence="1">DUF3885 domain-containing protein</fullName>
    </recommendedName>
</protein>
<accession>A0A2A8ZTE4</accession>
<dbReference type="RefSeq" id="WP_098343661.1">
    <property type="nucleotide sequence ID" value="NZ_NTRR01000046.1"/>
</dbReference>
<reference evidence="2 3" key="1">
    <citation type="submission" date="2017-09" db="EMBL/GenBank/DDBJ databases">
        <title>Large-scale bioinformatics analysis of Bacillus genomes uncovers conserved roles of natural products in bacterial physiology.</title>
        <authorList>
            <consortium name="Agbiome Team Llc"/>
            <person name="Bleich R.M."/>
            <person name="Grubbs K.J."/>
            <person name="Santa Maria K.C."/>
            <person name="Allen S.E."/>
            <person name="Farag S."/>
            <person name="Shank E.A."/>
            <person name="Bowers A."/>
        </authorList>
    </citation>
    <scope>NUCLEOTIDE SEQUENCE [LARGE SCALE GENOMIC DNA]</scope>
    <source>
        <strain evidence="2 3">AFS022681</strain>
    </source>
</reference>